<dbReference type="EMBL" id="UAUF01000014">
    <property type="protein sequence ID" value="SPZ11623.1"/>
    <property type="molecule type" value="Genomic_DNA"/>
</dbReference>
<evidence type="ECO:0000313" key="1">
    <source>
        <dbReference type="EMBL" id="MBF8641872.1"/>
    </source>
</evidence>
<protein>
    <submittedName>
        <fullName evidence="2">Uncharacterized protein</fullName>
    </submittedName>
</protein>
<reference evidence="2 3" key="1">
    <citation type="submission" date="2018-06" db="EMBL/GenBank/DDBJ databases">
        <authorList>
            <consortium name="Pathogen Informatics"/>
            <person name="Doyle S."/>
        </authorList>
    </citation>
    <scope>NUCLEOTIDE SEQUENCE [LARGE SCALE GENOMIC DNA]</scope>
    <source>
        <strain evidence="2 3">NCTC11842</strain>
    </source>
</reference>
<gene>
    <name evidence="1" type="ORF">IRZ65_14385</name>
    <name evidence="2" type="ORF">NCTC11842_03870</name>
</gene>
<evidence type="ECO:0000313" key="3">
    <source>
        <dbReference type="Proteomes" id="UP000250443"/>
    </source>
</evidence>
<sequence length="79" mass="8596">MSTAATITFAQLCPGDRFTLQDDDRLFTKLSNTSAREHGTHSINLKEEGFGYQDDPVQDLPGETPVEYVPVGGPLRVSG</sequence>
<proteinExistence type="predicted"/>
<dbReference type="AlphaFoldDB" id="A0A2X2CXL1"/>
<accession>A0A2X2CXL1</accession>
<dbReference type="Proteomes" id="UP000626180">
    <property type="component" value="Unassembled WGS sequence"/>
</dbReference>
<evidence type="ECO:0000313" key="4">
    <source>
        <dbReference type="Proteomes" id="UP000626180"/>
    </source>
</evidence>
<name>A0A2X2CXL1_PSELU</name>
<keyword evidence="4" id="KW-1185">Reference proteome</keyword>
<dbReference type="RefSeq" id="WP_010795629.1">
    <property type="nucleotide sequence ID" value="NZ_CP069262.1"/>
</dbReference>
<reference evidence="1 4" key="2">
    <citation type="submission" date="2020-10" db="EMBL/GenBank/DDBJ databases">
        <title>Genome sequences of Pseudomonas isolates.</title>
        <authorList>
            <person name="Wessels L."/>
            <person name="Reich F."/>
            <person name="Hammerl J."/>
        </authorList>
    </citation>
    <scope>NUCLEOTIDE SEQUENCE [LARGE SCALE GENOMIC DNA]</scope>
    <source>
        <strain evidence="1 4">20-MO00624-0</strain>
    </source>
</reference>
<evidence type="ECO:0000313" key="2">
    <source>
        <dbReference type="EMBL" id="SPZ11623.1"/>
    </source>
</evidence>
<organism evidence="2 3">
    <name type="scientific">Pseudomonas luteola</name>
    <dbReference type="NCBI Taxonomy" id="47886"/>
    <lineage>
        <taxon>Bacteria</taxon>
        <taxon>Pseudomonadati</taxon>
        <taxon>Pseudomonadota</taxon>
        <taxon>Gammaproteobacteria</taxon>
        <taxon>Pseudomonadales</taxon>
        <taxon>Pseudomonadaceae</taxon>
        <taxon>Pseudomonas</taxon>
    </lineage>
</organism>
<dbReference type="EMBL" id="JADMCD010000007">
    <property type="protein sequence ID" value="MBF8641872.1"/>
    <property type="molecule type" value="Genomic_DNA"/>
</dbReference>
<dbReference type="Proteomes" id="UP000250443">
    <property type="component" value="Unassembled WGS sequence"/>
</dbReference>